<sequence length="594" mass="68237">MCVRIPIVSLRDCLLTLIDNNCMSLFDSCTPQVHLALGELLNYMRMFFSNTKLVKIDRKEDFYSRRQRHGEDEKVFFEDLWHLARIAFQYESSVQNVDRLVKDRFLNGLNDSYLMLQLGHVTNIEISNSFEALNTTLMMISKLETWREKCNTPVLKHTPKSVSFNMQAPESNSYQPQYETPKICYNCKKPGHIASTCREPPRNNFSSHFRNETPKTTSNQIINNILNNESIMGRCLINNLAVSFLFDTGTVKTINAERVWKQCKTKDIKIEPMQSTIETCSGGPTQVIGKARCSLKIGQFNDFVEVIVVKKLVYDCLLGLDVAFKIDEVRDYLSSIKEVFDFKPNTNKSRNELKKKEAISSVNNVQESKNSLPTEPAPDIDPEDEDKIEIYTKILHEDFSDIVSKGLNTPTQTDVCEHQIYLEETKPVKQPVRRVPYTMRDEVKKQLDDMLDAGLIKESESPWASPIVLVRKANGSLRICVDYRRLNEVTIKDCYPLPKIQGMLVILHKAKFFTRLDLRSGYHQIGIKTEDKPKTGFVSDFGLFEYNVMPFGLTNAPATFQRMMEKVLKGLIGIICLVYLDDTIIFWKPSMNTT</sequence>
<evidence type="ECO:0000259" key="3">
    <source>
        <dbReference type="PROSITE" id="PS50158"/>
    </source>
</evidence>
<dbReference type="AlphaFoldDB" id="A0A813QD06"/>
<dbReference type="CDD" id="cd01647">
    <property type="entry name" value="RT_LTR"/>
    <property type="match status" value="1"/>
</dbReference>
<evidence type="ECO:0000313" key="6">
    <source>
        <dbReference type="Proteomes" id="UP000663879"/>
    </source>
</evidence>
<dbReference type="OrthoDB" id="10201643at2759"/>
<feature type="region of interest" description="Disordered" evidence="2">
    <location>
        <begin position="353"/>
        <end position="383"/>
    </location>
</feature>
<accession>A0A813QD06</accession>
<dbReference type="SUPFAM" id="SSF50630">
    <property type="entry name" value="Acid proteases"/>
    <property type="match status" value="1"/>
</dbReference>
<dbReference type="InterPro" id="IPR053134">
    <property type="entry name" value="RNA-dir_DNA_polymerase"/>
</dbReference>
<dbReference type="InterPro" id="IPR043128">
    <property type="entry name" value="Rev_trsase/Diguanyl_cyclase"/>
</dbReference>
<dbReference type="PROSITE" id="PS50158">
    <property type="entry name" value="ZF_CCHC"/>
    <property type="match status" value="1"/>
</dbReference>
<dbReference type="SUPFAM" id="SSF56672">
    <property type="entry name" value="DNA/RNA polymerases"/>
    <property type="match status" value="1"/>
</dbReference>
<name>A0A813QD06_9BILA</name>
<dbReference type="PANTHER" id="PTHR24559:SF444">
    <property type="entry name" value="REVERSE TRANSCRIPTASE DOMAIN-CONTAINING PROTEIN"/>
    <property type="match status" value="1"/>
</dbReference>
<organism evidence="5 6">
    <name type="scientific">Brachionus calyciflorus</name>
    <dbReference type="NCBI Taxonomy" id="104777"/>
    <lineage>
        <taxon>Eukaryota</taxon>
        <taxon>Metazoa</taxon>
        <taxon>Spiralia</taxon>
        <taxon>Gnathifera</taxon>
        <taxon>Rotifera</taxon>
        <taxon>Eurotatoria</taxon>
        <taxon>Monogononta</taxon>
        <taxon>Pseudotrocha</taxon>
        <taxon>Ploima</taxon>
        <taxon>Brachionidae</taxon>
        <taxon>Brachionus</taxon>
    </lineage>
</organism>
<reference evidence="5" key="1">
    <citation type="submission" date="2021-02" db="EMBL/GenBank/DDBJ databases">
        <authorList>
            <person name="Nowell W R."/>
        </authorList>
    </citation>
    <scope>NUCLEOTIDE SEQUENCE</scope>
    <source>
        <strain evidence="5">Ploen Becks lab</strain>
    </source>
</reference>
<dbReference type="Proteomes" id="UP000663879">
    <property type="component" value="Unassembled WGS sequence"/>
</dbReference>
<dbReference type="Pfam" id="PF00078">
    <property type="entry name" value="RVT_1"/>
    <property type="match status" value="1"/>
</dbReference>
<protein>
    <submittedName>
        <fullName evidence="5">Uncharacterized protein</fullName>
    </submittedName>
</protein>
<evidence type="ECO:0000256" key="1">
    <source>
        <dbReference type="PROSITE-ProRule" id="PRU00047"/>
    </source>
</evidence>
<dbReference type="InterPro" id="IPR000477">
    <property type="entry name" value="RT_dom"/>
</dbReference>
<dbReference type="GO" id="GO:0008270">
    <property type="term" value="F:zinc ion binding"/>
    <property type="evidence" value="ECO:0007669"/>
    <property type="project" value="UniProtKB-KW"/>
</dbReference>
<dbReference type="PROSITE" id="PS50878">
    <property type="entry name" value="RT_POL"/>
    <property type="match status" value="1"/>
</dbReference>
<dbReference type="PANTHER" id="PTHR24559">
    <property type="entry name" value="TRANSPOSON TY3-I GAG-POL POLYPROTEIN"/>
    <property type="match status" value="1"/>
</dbReference>
<dbReference type="SMART" id="SM00343">
    <property type="entry name" value="ZnF_C2HC"/>
    <property type="match status" value="1"/>
</dbReference>
<gene>
    <name evidence="5" type="ORF">OXX778_LOCUS4657</name>
</gene>
<keyword evidence="6" id="KW-1185">Reference proteome</keyword>
<comment type="caution">
    <text evidence="5">The sequence shown here is derived from an EMBL/GenBank/DDBJ whole genome shotgun (WGS) entry which is preliminary data.</text>
</comment>
<dbReference type="EMBL" id="CAJNOC010000470">
    <property type="protein sequence ID" value="CAF0765324.1"/>
    <property type="molecule type" value="Genomic_DNA"/>
</dbReference>
<feature type="domain" description="CCHC-type" evidence="3">
    <location>
        <begin position="184"/>
        <end position="199"/>
    </location>
</feature>
<dbReference type="Gene3D" id="4.10.60.10">
    <property type="entry name" value="Zinc finger, CCHC-type"/>
    <property type="match status" value="1"/>
</dbReference>
<evidence type="ECO:0000313" key="5">
    <source>
        <dbReference type="EMBL" id="CAF0765324.1"/>
    </source>
</evidence>
<keyword evidence="1" id="KW-0862">Zinc</keyword>
<dbReference type="InterPro" id="IPR001878">
    <property type="entry name" value="Znf_CCHC"/>
</dbReference>
<dbReference type="Gene3D" id="2.40.70.10">
    <property type="entry name" value="Acid Proteases"/>
    <property type="match status" value="1"/>
</dbReference>
<feature type="domain" description="Reverse transcriptase" evidence="4">
    <location>
        <begin position="451"/>
        <end position="594"/>
    </location>
</feature>
<dbReference type="Gene3D" id="3.30.70.270">
    <property type="match status" value="1"/>
</dbReference>
<dbReference type="CDD" id="cd00303">
    <property type="entry name" value="retropepsin_like"/>
    <property type="match status" value="1"/>
</dbReference>
<dbReference type="GO" id="GO:0003676">
    <property type="term" value="F:nucleic acid binding"/>
    <property type="evidence" value="ECO:0007669"/>
    <property type="project" value="InterPro"/>
</dbReference>
<dbReference type="Gene3D" id="3.10.10.10">
    <property type="entry name" value="HIV Type 1 Reverse Transcriptase, subunit A, domain 1"/>
    <property type="match status" value="1"/>
</dbReference>
<evidence type="ECO:0000256" key="2">
    <source>
        <dbReference type="SAM" id="MobiDB-lite"/>
    </source>
</evidence>
<keyword evidence="1" id="KW-0479">Metal-binding</keyword>
<dbReference type="Pfam" id="PF00098">
    <property type="entry name" value="zf-CCHC"/>
    <property type="match status" value="1"/>
</dbReference>
<dbReference type="SUPFAM" id="SSF57756">
    <property type="entry name" value="Retrovirus zinc finger-like domains"/>
    <property type="match status" value="1"/>
</dbReference>
<dbReference type="InterPro" id="IPR021109">
    <property type="entry name" value="Peptidase_aspartic_dom_sf"/>
</dbReference>
<dbReference type="InterPro" id="IPR043502">
    <property type="entry name" value="DNA/RNA_pol_sf"/>
</dbReference>
<proteinExistence type="predicted"/>
<keyword evidence="1" id="KW-0863">Zinc-finger</keyword>
<evidence type="ECO:0000259" key="4">
    <source>
        <dbReference type="PROSITE" id="PS50878"/>
    </source>
</evidence>
<dbReference type="InterPro" id="IPR036875">
    <property type="entry name" value="Znf_CCHC_sf"/>
</dbReference>
<feature type="compositionally biased region" description="Polar residues" evidence="2">
    <location>
        <begin position="360"/>
        <end position="372"/>
    </location>
</feature>